<name>A0A2N0R2H6_9GLOM</name>
<reference evidence="1 2" key="2">
    <citation type="submission" date="2017-10" db="EMBL/GenBank/DDBJ databases">
        <title>Genome analyses suggest a sexual origin of heterokaryosis in a supposedly ancient asexual fungus.</title>
        <authorList>
            <person name="Corradi N."/>
            <person name="Sedzielewska K."/>
            <person name="Noel J."/>
            <person name="Charron P."/>
            <person name="Farinelli L."/>
            <person name="Marton T."/>
            <person name="Kruger M."/>
            <person name="Pelin A."/>
            <person name="Brachmann A."/>
            <person name="Corradi N."/>
        </authorList>
    </citation>
    <scope>NUCLEOTIDE SEQUENCE [LARGE SCALE GENOMIC DNA]</scope>
    <source>
        <strain evidence="1 2">A1</strain>
    </source>
</reference>
<dbReference type="Proteomes" id="UP000232688">
    <property type="component" value="Unassembled WGS sequence"/>
</dbReference>
<evidence type="ECO:0000313" key="1">
    <source>
        <dbReference type="EMBL" id="PKC57509.1"/>
    </source>
</evidence>
<reference evidence="1 2" key="1">
    <citation type="submission" date="2017-10" db="EMBL/GenBank/DDBJ databases">
        <title>Extensive intraspecific genome diversity in a model arbuscular mycorrhizal fungus.</title>
        <authorList>
            <person name="Chen E.C.H."/>
            <person name="Morin E."/>
            <person name="Baudet D."/>
            <person name="Noel J."/>
            <person name="Ndikumana S."/>
            <person name="Charron P."/>
            <person name="St-Onge C."/>
            <person name="Giorgi J."/>
            <person name="Grigoriev I.V."/>
            <person name="Roux C."/>
            <person name="Martin F.M."/>
            <person name="Corradi N."/>
        </authorList>
    </citation>
    <scope>NUCLEOTIDE SEQUENCE [LARGE SCALE GENOMIC DNA]</scope>
    <source>
        <strain evidence="1 2">A1</strain>
    </source>
</reference>
<organism evidence="1 2">
    <name type="scientific">Rhizophagus irregularis</name>
    <dbReference type="NCBI Taxonomy" id="588596"/>
    <lineage>
        <taxon>Eukaryota</taxon>
        <taxon>Fungi</taxon>
        <taxon>Fungi incertae sedis</taxon>
        <taxon>Mucoromycota</taxon>
        <taxon>Glomeromycotina</taxon>
        <taxon>Glomeromycetes</taxon>
        <taxon>Glomerales</taxon>
        <taxon>Glomeraceae</taxon>
        <taxon>Rhizophagus</taxon>
    </lineage>
</organism>
<dbReference type="AlphaFoldDB" id="A0A2N0R2H6"/>
<gene>
    <name evidence="1" type="ORF">RhiirA1_541570</name>
</gene>
<protein>
    <submittedName>
        <fullName evidence="1">Uncharacterized protein</fullName>
    </submittedName>
</protein>
<dbReference type="EMBL" id="LLXH01001802">
    <property type="protein sequence ID" value="PKC57509.1"/>
    <property type="molecule type" value="Genomic_DNA"/>
</dbReference>
<comment type="caution">
    <text evidence="1">The sequence shown here is derived from an EMBL/GenBank/DDBJ whole genome shotgun (WGS) entry which is preliminary data.</text>
</comment>
<evidence type="ECO:0000313" key="2">
    <source>
        <dbReference type="Proteomes" id="UP000232688"/>
    </source>
</evidence>
<accession>A0A2N0R2H6</accession>
<dbReference type="VEuPathDB" id="FungiDB:RhiirA1_541570"/>
<proteinExistence type="predicted"/>
<sequence>MVSSNTSSFLPLTTNLHSATLVGNYMFINFGQVHPKNNSLIQKLFFYILDVRDFTWVEKFKPEQLSQSPNDTTTVNTSTNSPSLFPFSEMLTI</sequence>